<feature type="transmembrane region" description="Helical" evidence="1">
    <location>
        <begin position="106"/>
        <end position="122"/>
    </location>
</feature>
<accession>A0A1F8BJX1</accession>
<reference evidence="2 3" key="1">
    <citation type="journal article" date="2016" name="Nat. Commun.">
        <title>Thousands of microbial genomes shed light on interconnected biogeochemical processes in an aquifer system.</title>
        <authorList>
            <person name="Anantharaman K."/>
            <person name="Brown C.T."/>
            <person name="Hug L.A."/>
            <person name="Sharon I."/>
            <person name="Castelle C.J."/>
            <person name="Probst A.J."/>
            <person name="Thomas B.C."/>
            <person name="Singh A."/>
            <person name="Wilkins M.J."/>
            <person name="Karaoz U."/>
            <person name="Brodie E.L."/>
            <person name="Williams K.H."/>
            <person name="Hubbard S.S."/>
            <person name="Banfield J.F."/>
        </authorList>
    </citation>
    <scope>NUCLEOTIDE SEQUENCE [LARGE SCALE GENOMIC DNA]</scope>
</reference>
<feature type="transmembrane region" description="Helical" evidence="1">
    <location>
        <begin position="216"/>
        <end position="232"/>
    </location>
</feature>
<comment type="caution">
    <text evidence="2">The sequence shown here is derived from an EMBL/GenBank/DDBJ whole genome shotgun (WGS) entry which is preliminary data.</text>
</comment>
<feature type="transmembrane region" description="Helical" evidence="1">
    <location>
        <begin position="156"/>
        <end position="174"/>
    </location>
</feature>
<feature type="transmembrane region" description="Helical" evidence="1">
    <location>
        <begin position="321"/>
        <end position="344"/>
    </location>
</feature>
<evidence type="ECO:0008006" key="4">
    <source>
        <dbReference type="Google" id="ProtNLM"/>
    </source>
</evidence>
<feature type="transmembrane region" description="Helical" evidence="1">
    <location>
        <begin position="296"/>
        <end position="314"/>
    </location>
</feature>
<feature type="transmembrane region" description="Helical" evidence="1">
    <location>
        <begin position="239"/>
        <end position="257"/>
    </location>
</feature>
<organism evidence="2 3">
    <name type="scientific">Candidatus Woesebacteria bacterium RIFCSPLOWO2_01_FULL_39_25</name>
    <dbReference type="NCBI Taxonomy" id="1802521"/>
    <lineage>
        <taxon>Bacteria</taxon>
        <taxon>Candidatus Woeseibacteriota</taxon>
    </lineage>
</organism>
<name>A0A1F8BJX1_9BACT</name>
<dbReference type="EMBL" id="MGHH01000010">
    <property type="protein sequence ID" value="OGM64374.1"/>
    <property type="molecule type" value="Genomic_DNA"/>
</dbReference>
<dbReference type="STRING" id="1802521.A2893_00715"/>
<gene>
    <name evidence="2" type="ORF">A2893_00715</name>
</gene>
<feature type="transmembrane region" description="Helical" evidence="1">
    <location>
        <begin position="364"/>
        <end position="383"/>
    </location>
</feature>
<protein>
    <recommendedName>
        <fullName evidence="4">Glycosyltransferase RgtA/B/C/D-like domain-containing protein</fullName>
    </recommendedName>
</protein>
<evidence type="ECO:0000256" key="1">
    <source>
        <dbReference type="SAM" id="Phobius"/>
    </source>
</evidence>
<dbReference type="AlphaFoldDB" id="A0A1F8BJX1"/>
<evidence type="ECO:0000313" key="3">
    <source>
        <dbReference type="Proteomes" id="UP000176725"/>
    </source>
</evidence>
<sequence>MLGKIFDRVLQEDEEYEMHRVEKEAGPKKDRSSTNSILWIYTIPVIVFLLALLPRLVYLFYFTDPFKVGPNWYGDVYHHWQIAILSKDVGFKQGFLRLWDFKGLEYYWGLLHPLVVIIGFVISGSTSILVPRMISVLFGSLSVVLVYLIIYRHFNIYSAILSAAFASLLPVSLFSDTLGMQEPLGFFFLLLGIYIWPKYAFWTGFVWMLAGMERSEYWLFGIGLVISVLLKGKNSQAKIFLVVGYIIPFVLYMKYLLDYTGNPIYPIYHNFLATVVGKWFIKEGVILSTKVQLIKTISQIISVASIVSGLAILLKRPRGYLFFLVGLASISHLSFVFGFGSYLYGYPEDGIVTVIDRNFVDRLVVWPYIFIASMLSILLLYFLPRFLPKVLRRAVMVLGSLVLAVLLLLSQISWLSINYHYSRAMGPLEGDEVFAGTIAKHYKGQGNILLPEGRATLTYYLIDKEKIPAERLISQLYNPFYYYEGGDDPFQNWGEFRLEIFKWLIKTDAELAVLTGNFAPSENSDNFVKAVLREEKYFELLEDNRGTRVYRVKLDEIEQIVN</sequence>
<evidence type="ECO:0000313" key="2">
    <source>
        <dbReference type="EMBL" id="OGM64374.1"/>
    </source>
</evidence>
<keyword evidence="1" id="KW-0472">Membrane</keyword>
<keyword evidence="1" id="KW-0812">Transmembrane</keyword>
<keyword evidence="1" id="KW-1133">Transmembrane helix</keyword>
<feature type="transmembrane region" description="Helical" evidence="1">
    <location>
        <begin position="186"/>
        <end position="210"/>
    </location>
</feature>
<dbReference type="Proteomes" id="UP000176725">
    <property type="component" value="Unassembled WGS sequence"/>
</dbReference>
<feature type="transmembrane region" description="Helical" evidence="1">
    <location>
        <begin position="395"/>
        <end position="417"/>
    </location>
</feature>
<proteinExistence type="predicted"/>
<feature type="transmembrane region" description="Helical" evidence="1">
    <location>
        <begin position="38"/>
        <end position="61"/>
    </location>
</feature>
<feature type="transmembrane region" description="Helical" evidence="1">
    <location>
        <begin position="129"/>
        <end position="150"/>
    </location>
</feature>